<dbReference type="Proteomes" id="UP000237749">
    <property type="component" value="Unassembled WGS sequence"/>
</dbReference>
<dbReference type="PROSITE" id="PS50006">
    <property type="entry name" value="FHA_DOMAIN"/>
    <property type="match status" value="1"/>
</dbReference>
<evidence type="ECO:0000313" key="4">
    <source>
        <dbReference type="Proteomes" id="UP000237749"/>
    </source>
</evidence>
<dbReference type="SUPFAM" id="SSF49879">
    <property type="entry name" value="SMAD/FHA domain"/>
    <property type="match status" value="1"/>
</dbReference>
<proteinExistence type="predicted"/>
<feature type="transmembrane region" description="Helical" evidence="1">
    <location>
        <begin position="30"/>
        <end position="48"/>
    </location>
</feature>
<organism evidence="3 4">
    <name type="scientific">Lacrimispora xylanisolvens</name>
    <dbReference type="NCBI Taxonomy" id="384636"/>
    <lineage>
        <taxon>Bacteria</taxon>
        <taxon>Bacillati</taxon>
        <taxon>Bacillota</taxon>
        <taxon>Clostridia</taxon>
        <taxon>Lachnospirales</taxon>
        <taxon>Lachnospiraceae</taxon>
        <taxon>Lacrimispora</taxon>
    </lineage>
</organism>
<evidence type="ECO:0000313" key="3">
    <source>
        <dbReference type="EMBL" id="PPK81384.1"/>
    </source>
</evidence>
<comment type="caution">
    <text evidence="3">The sequence shown here is derived from an EMBL/GenBank/DDBJ whole genome shotgun (WGS) entry which is preliminary data.</text>
</comment>
<dbReference type="EMBL" id="PTJA01000004">
    <property type="protein sequence ID" value="PPK81384.1"/>
    <property type="molecule type" value="Genomic_DNA"/>
</dbReference>
<dbReference type="InterPro" id="IPR000253">
    <property type="entry name" value="FHA_dom"/>
</dbReference>
<keyword evidence="1" id="KW-0812">Transmembrane</keyword>
<keyword evidence="1" id="KW-0472">Membrane</keyword>
<protein>
    <submittedName>
        <fullName evidence="3">FHA domain-containing protein</fullName>
    </submittedName>
</protein>
<dbReference type="InterPro" id="IPR008984">
    <property type="entry name" value="SMAD_FHA_dom_sf"/>
</dbReference>
<evidence type="ECO:0000259" key="2">
    <source>
        <dbReference type="PROSITE" id="PS50006"/>
    </source>
</evidence>
<accession>A0A2S6HUE7</accession>
<feature type="transmembrane region" description="Helical" evidence="1">
    <location>
        <begin position="5"/>
        <end position="24"/>
    </location>
</feature>
<gene>
    <name evidence="3" type="ORF">BXY41_104186</name>
</gene>
<dbReference type="CDD" id="cd00060">
    <property type="entry name" value="FHA"/>
    <property type="match status" value="1"/>
</dbReference>
<keyword evidence="4" id="KW-1185">Reference proteome</keyword>
<dbReference type="OrthoDB" id="2473431at2"/>
<sequence length="184" mass="20700">MKRRVVDLFCACICLTVIGVAILYPNQIRARNTILVTAILLEVVFLILSIRDKEERKEAVGHLGMGLPSESELITEIVLLSEEDTELMTWDMYGKIAMIIGRDVKENQVDIDLGRSTYASMVDIEHAVLNYSIGNWYVEDLGSTNGISVKKAEDGRVYKLSADTPCRMERGDCLYVGLNRLLLR</sequence>
<feature type="domain" description="FHA" evidence="2">
    <location>
        <begin position="98"/>
        <end position="154"/>
    </location>
</feature>
<dbReference type="Gene3D" id="2.60.200.20">
    <property type="match status" value="1"/>
</dbReference>
<dbReference type="RefSeq" id="WP_104436477.1">
    <property type="nucleotide sequence ID" value="NZ_PTJA01000004.1"/>
</dbReference>
<reference evidence="3 4" key="1">
    <citation type="submission" date="2018-02" db="EMBL/GenBank/DDBJ databases">
        <title>Genomic Encyclopedia of Archaeal and Bacterial Type Strains, Phase II (KMG-II): from individual species to whole genera.</title>
        <authorList>
            <person name="Goeker M."/>
        </authorList>
    </citation>
    <scope>NUCLEOTIDE SEQUENCE [LARGE SCALE GENOMIC DNA]</scope>
    <source>
        <strain evidence="3 4">DSM 3808</strain>
    </source>
</reference>
<dbReference type="Pfam" id="PF00498">
    <property type="entry name" value="FHA"/>
    <property type="match status" value="1"/>
</dbReference>
<dbReference type="AlphaFoldDB" id="A0A2S6HUE7"/>
<evidence type="ECO:0000256" key="1">
    <source>
        <dbReference type="SAM" id="Phobius"/>
    </source>
</evidence>
<name>A0A2S6HUE7_9FIRM</name>
<keyword evidence="1" id="KW-1133">Transmembrane helix</keyword>